<dbReference type="AlphaFoldDB" id="M2RNC8"/>
<proteinExistence type="predicted"/>
<sequence length="94" mass="10372">MAAEETRLGTDRAACYKYIFNSFPDAFLEAYYMRERSHIRGDATYLVPTIMCPVQCPRLQDVLGSTVDIAASLPSSGAVELDVMCSTHSIDTDT</sequence>
<organism evidence="1 2">
    <name type="scientific">Ceriporiopsis subvermispora (strain B)</name>
    <name type="common">White-rot fungus</name>
    <name type="synonym">Gelatoporia subvermispora</name>
    <dbReference type="NCBI Taxonomy" id="914234"/>
    <lineage>
        <taxon>Eukaryota</taxon>
        <taxon>Fungi</taxon>
        <taxon>Dikarya</taxon>
        <taxon>Basidiomycota</taxon>
        <taxon>Agaricomycotina</taxon>
        <taxon>Agaricomycetes</taxon>
        <taxon>Polyporales</taxon>
        <taxon>Gelatoporiaceae</taxon>
        <taxon>Gelatoporia</taxon>
    </lineage>
</organism>
<dbReference type="Proteomes" id="UP000016930">
    <property type="component" value="Unassembled WGS sequence"/>
</dbReference>
<accession>M2RNC8</accession>
<dbReference type="HOGENOM" id="CLU_2385937_0_0_1"/>
<reference evidence="1 2" key="1">
    <citation type="journal article" date="2012" name="Proc. Natl. Acad. Sci. U.S.A.">
        <title>Comparative genomics of Ceriporiopsis subvermispora and Phanerochaete chrysosporium provide insight into selective ligninolysis.</title>
        <authorList>
            <person name="Fernandez-Fueyo E."/>
            <person name="Ruiz-Duenas F.J."/>
            <person name="Ferreira P."/>
            <person name="Floudas D."/>
            <person name="Hibbett D.S."/>
            <person name="Canessa P."/>
            <person name="Larrondo L.F."/>
            <person name="James T.Y."/>
            <person name="Seelenfreund D."/>
            <person name="Lobos S."/>
            <person name="Polanco R."/>
            <person name="Tello M."/>
            <person name="Honda Y."/>
            <person name="Watanabe T."/>
            <person name="Watanabe T."/>
            <person name="Ryu J.S."/>
            <person name="Kubicek C.P."/>
            <person name="Schmoll M."/>
            <person name="Gaskell J."/>
            <person name="Hammel K.E."/>
            <person name="St John F.J."/>
            <person name="Vanden Wymelenberg A."/>
            <person name="Sabat G."/>
            <person name="Splinter BonDurant S."/>
            <person name="Syed K."/>
            <person name="Yadav J.S."/>
            <person name="Doddapaneni H."/>
            <person name="Subramanian V."/>
            <person name="Lavin J.L."/>
            <person name="Oguiza J.A."/>
            <person name="Perez G."/>
            <person name="Pisabarro A.G."/>
            <person name="Ramirez L."/>
            <person name="Santoyo F."/>
            <person name="Master E."/>
            <person name="Coutinho P.M."/>
            <person name="Henrissat B."/>
            <person name="Lombard V."/>
            <person name="Magnuson J.K."/>
            <person name="Kuees U."/>
            <person name="Hori C."/>
            <person name="Igarashi K."/>
            <person name="Samejima M."/>
            <person name="Held B.W."/>
            <person name="Barry K.W."/>
            <person name="LaButti K.M."/>
            <person name="Lapidus A."/>
            <person name="Lindquist E.A."/>
            <person name="Lucas S.M."/>
            <person name="Riley R."/>
            <person name="Salamov A.A."/>
            <person name="Hoffmeister D."/>
            <person name="Schwenk D."/>
            <person name="Hadar Y."/>
            <person name="Yarden O."/>
            <person name="de Vries R.P."/>
            <person name="Wiebenga A."/>
            <person name="Stenlid J."/>
            <person name="Eastwood D."/>
            <person name="Grigoriev I.V."/>
            <person name="Berka R.M."/>
            <person name="Blanchette R.A."/>
            <person name="Kersten P."/>
            <person name="Martinez A.T."/>
            <person name="Vicuna R."/>
            <person name="Cullen D."/>
        </authorList>
    </citation>
    <scope>NUCLEOTIDE SEQUENCE [LARGE SCALE GENOMIC DNA]</scope>
    <source>
        <strain evidence="1 2">B</strain>
    </source>
</reference>
<evidence type="ECO:0000313" key="1">
    <source>
        <dbReference type="EMBL" id="EMD39927.1"/>
    </source>
</evidence>
<gene>
    <name evidence="1" type="ORF">CERSUDRAFT_112170</name>
</gene>
<name>M2RNC8_CERS8</name>
<dbReference type="EMBL" id="KB445793">
    <property type="protein sequence ID" value="EMD39927.1"/>
    <property type="molecule type" value="Genomic_DNA"/>
</dbReference>
<protein>
    <submittedName>
        <fullName evidence="1">Uncharacterized protein</fullName>
    </submittedName>
</protein>
<evidence type="ECO:0000313" key="2">
    <source>
        <dbReference type="Proteomes" id="UP000016930"/>
    </source>
</evidence>
<keyword evidence="2" id="KW-1185">Reference proteome</keyword>